<dbReference type="STRING" id="571913.VV02_20205"/>
<dbReference type="Proteomes" id="UP000066480">
    <property type="component" value="Chromosome"/>
</dbReference>
<dbReference type="EMBL" id="CP011112">
    <property type="protein sequence ID" value="AKU17623.1"/>
    <property type="molecule type" value="Genomic_DNA"/>
</dbReference>
<dbReference type="RefSeq" id="WP_052594438.1">
    <property type="nucleotide sequence ID" value="NZ_CP011112.1"/>
</dbReference>
<dbReference type="AlphaFoldDB" id="A0A0K1JM05"/>
<evidence type="ECO:0000256" key="2">
    <source>
        <dbReference type="ARBA" id="ARBA00038115"/>
    </source>
</evidence>
<evidence type="ECO:0000259" key="3">
    <source>
        <dbReference type="Pfam" id="PF00561"/>
    </source>
</evidence>
<protein>
    <submittedName>
        <fullName evidence="4">Alpha/beta hydrolase</fullName>
    </submittedName>
</protein>
<name>A0A0K1JM05_9MICO</name>
<dbReference type="PANTHER" id="PTHR22946">
    <property type="entry name" value="DIENELACTONE HYDROLASE DOMAIN-CONTAINING PROTEIN-RELATED"/>
    <property type="match status" value="1"/>
</dbReference>
<dbReference type="InterPro" id="IPR000073">
    <property type="entry name" value="AB_hydrolase_1"/>
</dbReference>
<dbReference type="InterPro" id="IPR050261">
    <property type="entry name" value="FrsA_esterase"/>
</dbReference>
<comment type="similarity">
    <text evidence="2">Belongs to the AB hydrolase superfamily. FUS2 hydrolase family.</text>
</comment>
<evidence type="ECO:0000313" key="4">
    <source>
        <dbReference type="EMBL" id="AKU17623.1"/>
    </source>
</evidence>
<feature type="domain" description="AB hydrolase-1" evidence="3">
    <location>
        <begin position="54"/>
        <end position="275"/>
    </location>
</feature>
<dbReference type="InterPro" id="IPR029058">
    <property type="entry name" value="AB_hydrolase_fold"/>
</dbReference>
<gene>
    <name evidence="4" type="ORF">VV02_20205</name>
</gene>
<reference evidence="4 5" key="1">
    <citation type="submission" date="2015-03" db="EMBL/GenBank/DDBJ databases">
        <title>Luteipulveratus halotolerans sp. nov., a novel actinobacterium (Dermacoccaceae) from Sarawak, Malaysia.</title>
        <authorList>
            <person name="Juboi H."/>
            <person name="Basik A."/>
            <person name="Shamsul S.S."/>
            <person name="Arnold P."/>
            <person name="Schmitt E.K."/>
            <person name="Sanglier J.-J."/>
            <person name="Yeo T."/>
        </authorList>
    </citation>
    <scope>NUCLEOTIDE SEQUENCE [LARGE SCALE GENOMIC DNA]</scope>
    <source>
        <strain evidence="4 5">MN07-A0370</strain>
    </source>
</reference>
<dbReference type="GO" id="GO:0052689">
    <property type="term" value="F:carboxylic ester hydrolase activity"/>
    <property type="evidence" value="ECO:0007669"/>
    <property type="project" value="UniProtKB-ARBA"/>
</dbReference>
<dbReference type="PATRIC" id="fig|571913.6.peg.4096"/>
<evidence type="ECO:0000256" key="1">
    <source>
        <dbReference type="ARBA" id="ARBA00022801"/>
    </source>
</evidence>
<dbReference type="Gene3D" id="3.40.50.1820">
    <property type="entry name" value="alpha/beta hydrolase"/>
    <property type="match status" value="2"/>
</dbReference>
<dbReference type="OrthoDB" id="5902829at2"/>
<proteinExistence type="inferred from homology"/>
<keyword evidence="1 4" id="KW-0378">Hydrolase</keyword>
<sequence>MKTAQREKVRFISGGIECAAWHYPGTNGACVVMAGGGGVPKEPGTDRFAARFHADGFTVLAFDYRHLGESGGTPRQVVRAQTQLEDWSAAVAFAGTLGDVDPDRIAAWGFSLSGGHVFRVAADNRVAAAIAQTPFADGLAAVPNTLRHETLGVVLRFPLLALRDAVRGLLGRDPLVVPLVGPRGTVAMLTTPDAQDGSRALNPDNRYPEWQQTIAARSVLPLGSYRPGRSAARIECPLLVLVCDADQSVLAAPAVRAADLAPRSELVRLPGGHYAPFLDEHERAIDVELDFLRRHLLEVGARGA</sequence>
<dbReference type="PANTHER" id="PTHR22946:SF9">
    <property type="entry name" value="POLYKETIDE TRANSFERASE AF380"/>
    <property type="match status" value="1"/>
</dbReference>
<dbReference type="SUPFAM" id="SSF53474">
    <property type="entry name" value="alpha/beta-Hydrolases"/>
    <property type="match status" value="1"/>
</dbReference>
<accession>A0A0K1JM05</accession>
<keyword evidence="5" id="KW-1185">Reference proteome</keyword>
<dbReference type="Pfam" id="PF00561">
    <property type="entry name" value="Abhydrolase_1"/>
    <property type="match status" value="1"/>
</dbReference>
<evidence type="ECO:0000313" key="5">
    <source>
        <dbReference type="Proteomes" id="UP000066480"/>
    </source>
</evidence>
<organism evidence="4 5">
    <name type="scientific">Luteipulveratus mongoliensis</name>
    <dbReference type="NCBI Taxonomy" id="571913"/>
    <lineage>
        <taxon>Bacteria</taxon>
        <taxon>Bacillati</taxon>
        <taxon>Actinomycetota</taxon>
        <taxon>Actinomycetes</taxon>
        <taxon>Micrococcales</taxon>
        <taxon>Dermacoccaceae</taxon>
        <taxon>Luteipulveratus</taxon>
    </lineage>
</organism>
<dbReference type="KEGG" id="lmoi:VV02_20205"/>